<keyword evidence="2" id="KW-0812">Transmembrane</keyword>
<feature type="transmembrane region" description="Helical" evidence="2">
    <location>
        <begin position="373"/>
        <end position="395"/>
    </location>
</feature>
<organism evidence="5 6">
    <name type="scientific">Penicillium coprophilum</name>
    <dbReference type="NCBI Taxonomy" id="36646"/>
    <lineage>
        <taxon>Eukaryota</taxon>
        <taxon>Fungi</taxon>
        <taxon>Dikarya</taxon>
        <taxon>Ascomycota</taxon>
        <taxon>Pezizomycotina</taxon>
        <taxon>Eurotiomycetes</taxon>
        <taxon>Eurotiomycetidae</taxon>
        <taxon>Eurotiales</taxon>
        <taxon>Aspergillaceae</taxon>
        <taxon>Penicillium</taxon>
    </lineage>
</organism>
<dbReference type="InterPro" id="IPR024382">
    <property type="entry name" value="Vps3844_C"/>
</dbReference>
<sequence length="417" mass="44148">MRWVSAFLALGLTGALQATALDATIFTFPPKTATSSTDKAQQQTISEDEARLVLELRMKSSVASILGTVNADTVNRLNQFAQDDLTLFGGATGDSHSKKSILVLEGVDQEVALVMQKAQLNHLRIPQISSPFVGDDLLESFIESSPTAEEDRGQFCTYFNGASRAASSTSQTPKDCLSKDPMFADGSDLLTRDFLTTVDSVESWISKDHKDSALKLSFKKASSDSLLGTKLLETLLLRLSELSSGSNTEITMIVLPPGVKSEVSSPRGPKQSLAPGAAQQNAFKRSTPHSTSPLHSTLAPVCHASNSSCVESTNDCSGHGSCYRKYGSGVEGSVGNCYACRCKETVVQNSDGTTKKIRWGGAACQKRDISSPFFLVAGISLLAIVLAGSAIGMLFSMGSQELPSVISAGVGGPKSQM</sequence>
<dbReference type="STRING" id="36646.A0A1V6UYI3"/>
<dbReference type="Proteomes" id="UP000191500">
    <property type="component" value="Unassembled WGS sequence"/>
</dbReference>
<dbReference type="Pfam" id="PF12955">
    <property type="entry name" value="Vps3844_C"/>
    <property type="match status" value="1"/>
</dbReference>
<feature type="signal peptide" evidence="3">
    <location>
        <begin position="1"/>
        <end position="18"/>
    </location>
</feature>
<dbReference type="GO" id="GO:0005783">
    <property type="term" value="C:endoplasmic reticulum"/>
    <property type="evidence" value="ECO:0007669"/>
    <property type="project" value="TreeGrafter"/>
</dbReference>
<gene>
    <name evidence="5" type="ORF">PENCOP_c003G08574</name>
</gene>
<feature type="domain" description="Vacuolar sorting protein Vps3844 C-terminal" evidence="4">
    <location>
        <begin position="302"/>
        <end position="408"/>
    </location>
</feature>
<feature type="region of interest" description="Disordered" evidence="1">
    <location>
        <begin position="260"/>
        <end position="294"/>
    </location>
</feature>
<feature type="chain" id="PRO_5013071163" description="Vacuolar sorting protein Vps3844 C-terminal domain-containing protein" evidence="3">
    <location>
        <begin position="19"/>
        <end position="417"/>
    </location>
</feature>
<proteinExistence type="predicted"/>
<accession>A0A1V6UYI3</accession>
<evidence type="ECO:0000256" key="3">
    <source>
        <dbReference type="SAM" id="SignalP"/>
    </source>
</evidence>
<dbReference type="PANTHER" id="PTHR36853">
    <property type="entry name" value="EXPRESSED PROTEIN"/>
    <property type="match status" value="1"/>
</dbReference>
<dbReference type="EMBL" id="MDDG01000003">
    <property type="protein sequence ID" value="OQE43475.1"/>
    <property type="molecule type" value="Genomic_DNA"/>
</dbReference>
<evidence type="ECO:0000313" key="6">
    <source>
        <dbReference type="Proteomes" id="UP000191500"/>
    </source>
</evidence>
<keyword evidence="3" id="KW-0732">Signal</keyword>
<name>A0A1V6UYI3_9EURO</name>
<keyword evidence="2" id="KW-1133">Transmembrane helix</keyword>
<evidence type="ECO:0000256" key="1">
    <source>
        <dbReference type="SAM" id="MobiDB-lite"/>
    </source>
</evidence>
<evidence type="ECO:0000256" key="2">
    <source>
        <dbReference type="SAM" id="Phobius"/>
    </source>
</evidence>
<keyword evidence="6" id="KW-1185">Reference proteome</keyword>
<comment type="caution">
    <text evidence="5">The sequence shown here is derived from an EMBL/GenBank/DDBJ whole genome shotgun (WGS) entry which is preliminary data.</text>
</comment>
<protein>
    <recommendedName>
        <fullName evidence="4">Vacuolar sorting protein Vps3844 C-terminal domain-containing protein</fullName>
    </recommendedName>
</protein>
<reference evidence="6" key="1">
    <citation type="journal article" date="2017" name="Nat. Microbiol.">
        <title>Global analysis of biosynthetic gene clusters reveals vast potential of secondary metabolite production in Penicillium species.</title>
        <authorList>
            <person name="Nielsen J.C."/>
            <person name="Grijseels S."/>
            <person name="Prigent S."/>
            <person name="Ji B."/>
            <person name="Dainat J."/>
            <person name="Nielsen K.F."/>
            <person name="Frisvad J.C."/>
            <person name="Workman M."/>
            <person name="Nielsen J."/>
        </authorList>
    </citation>
    <scope>NUCLEOTIDE SEQUENCE [LARGE SCALE GENOMIC DNA]</scope>
    <source>
        <strain evidence="6">IBT 31321</strain>
    </source>
</reference>
<keyword evidence="2" id="KW-0472">Membrane</keyword>
<dbReference type="PANTHER" id="PTHR36853:SF1">
    <property type="entry name" value="DUF3844 DOMAIN-CONTAINING PROTEIN"/>
    <property type="match status" value="1"/>
</dbReference>
<dbReference type="InterPro" id="IPR053065">
    <property type="entry name" value="Archenteron_Induction-Rel"/>
</dbReference>
<evidence type="ECO:0000313" key="5">
    <source>
        <dbReference type="EMBL" id="OQE43475.1"/>
    </source>
</evidence>
<evidence type="ECO:0000259" key="4">
    <source>
        <dbReference type="Pfam" id="PF12955"/>
    </source>
</evidence>
<dbReference type="AlphaFoldDB" id="A0A1V6UYI3"/>